<proteinExistence type="predicted"/>
<protein>
    <submittedName>
        <fullName evidence="3">Uncharacterized conserved protein (Some members contain a von Willebrand factor type A (VWA) domain)</fullName>
    </submittedName>
</protein>
<dbReference type="RefSeq" id="WP_051281103.1">
    <property type="nucleotide sequence ID" value="NZ_CBCRWE010000010.1"/>
</dbReference>
<keyword evidence="4" id="KW-1185">Reference proteome</keyword>
<keyword evidence="2" id="KW-0812">Transmembrane</keyword>
<evidence type="ECO:0000313" key="4">
    <source>
        <dbReference type="Proteomes" id="UP000276899"/>
    </source>
</evidence>
<dbReference type="KEGG" id="asla:NCTC11923_01154"/>
<dbReference type="STRING" id="1278298.GCA_000428685_01726"/>
<evidence type="ECO:0000256" key="1">
    <source>
        <dbReference type="SAM" id="MobiDB-lite"/>
    </source>
</evidence>
<accession>A0A3S4SNZ8</accession>
<evidence type="ECO:0000313" key="3">
    <source>
        <dbReference type="EMBL" id="VEG74520.1"/>
    </source>
</evidence>
<gene>
    <name evidence="3" type="ORF">NCTC11923_01154</name>
</gene>
<name>A0A3S4SNZ8_9ACTO</name>
<sequence>MTSTESTHDDTQPMTADPQGQASPMSPAEAEAHAVTDVMTTPVSASTEAPTQPISPSSEPSGTKPMPSAAAGEGSDAVWSASRLPERDDAPLRTSPVTLVWGAVLLVVGGLLIAVGLGAQIDLAMTAILLLAGTGVALLAMAALPTRRSRS</sequence>
<feature type="transmembrane region" description="Helical" evidence="2">
    <location>
        <begin position="123"/>
        <end position="144"/>
    </location>
</feature>
<reference evidence="3 4" key="1">
    <citation type="submission" date="2018-12" db="EMBL/GenBank/DDBJ databases">
        <authorList>
            <consortium name="Pathogen Informatics"/>
        </authorList>
    </citation>
    <scope>NUCLEOTIDE SEQUENCE [LARGE SCALE GENOMIC DNA]</scope>
    <source>
        <strain evidence="3 4">NCTC11923</strain>
    </source>
</reference>
<feature type="region of interest" description="Disordered" evidence="1">
    <location>
        <begin position="1"/>
        <end position="89"/>
    </location>
</feature>
<keyword evidence="2" id="KW-0472">Membrane</keyword>
<evidence type="ECO:0000256" key="2">
    <source>
        <dbReference type="SAM" id="Phobius"/>
    </source>
</evidence>
<feature type="compositionally biased region" description="Basic and acidic residues" evidence="1">
    <location>
        <begin position="1"/>
        <end position="11"/>
    </location>
</feature>
<dbReference type="Proteomes" id="UP000276899">
    <property type="component" value="Chromosome"/>
</dbReference>
<organism evidence="3 4">
    <name type="scientific">Actinomyces slackii</name>
    <dbReference type="NCBI Taxonomy" id="52774"/>
    <lineage>
        <taxon>Bacteria</taxon>
        <taxon>Bacillati</taxon>
        <taxon>Actinomycetota</taxon>
        <taxon>Actinomycetes</taxon>
        <taxon>Actinomycetales</taxon>
        <taxon>Actinomycetaceae</taxon>
        <taxon>Actinomyces</taxon>
    </lineage>
</organism>
<feature type="compositionally biased region" description="Polar residues" evidence="1">
    <location>
        <begin position="12"/>
        <end position="24"/>
    </location>
</feature>
<feature type="compositionally biased region" description="Polar residues" evidence="1">
    <location>
        <begin position="38"/>
        <end position="61"/>
    </location>
</feature>
<dbReference type="AlphaFoldDB" id="A0A3S4SNZ8"/>
<dbReference type="EMBL" id="LR134363">
    <property type="protein sequence ID" value="VEG74520.1"/>
    <property type="molecule type" value="Genomic_DNA"/>
</dbReference>
<keyword evidence="2" id="KW-1133">Transmembrane helix</keyword>
<feature type="transmembrane region" description="Helical" evidence="2">
    <location>
        <begin position="97"/>
        <end position="117"/>
    </location>
</feature>